<evidence type="ECO:0000259" key="7">
    <source>
        <dbReference type="PROSITE" id="PS51007"/>
    </source>
</evidence>
<dbReference type="GO" id="GO:0009055">
    <property type="term" value="F:electron transfer activity"/>
    <property type="evidence" value="ECO:0007669"/>
    <property type="project" value="InterPro"/>
</dbReference>
<dbReference type="PRINTS" id="PR00605">
    <property type="entry name" value="CYTCHROMECIC"/>
</dbReference>
<gene>
    <name evidence="8" type="ORF">FDK22_12090</name>
</gene>
<keyword evidence="2 6" id="KW-0349">Heme</keyword>
<dbReference type="InterPro" id="IPR009056">
    <property type="entry name" value="Cyt_c-like_dom"/>
</dbReference>
<evidence type="ECO:0000256" key="4">
    <source>
        <dbReference type="ARBA" id="ARBA00022982"/>
    </source>
</evidence>
<dbReference type="AlphaFoldDB" id="A0A5R8XZ87"/>
<dbReference type="Pfam" id="PF00034">
    <property type="entry name" value="Cytochrom_C"/>
    <property type="match status" value="1"/>
</dbReference>
<keyword evidence="1" id="KW-0813">Transport</keyword>
<comment type="caution">
    <text evidence="8">The sequence shown here is derived from an EMBL/GenBank/DDBJ whole genome shotgun (WGS) entry which is preliminary data.</text>
</comment>
<keyword evidence="4" id="KW-0249">Electron transport</keyword>
<dbReference type="OrthoDB" id="5340148at2"/>
<keyword evidence="9" id="KW-1185">Reference proteome</keyword>
<dbReference type="EMBL" id="VANU01000005">
    <property type="protein sequence ID" value="TLP36978.1"/>
    <property type="molecule type" value="Genomic_DNA"/>
</dbReference>
<evidence type="ECO:0000256" key="3">
    <source>
        <dbReference type="ARBA" id="ARBA00022723"/>
    </source>
</evidence>
<dbReference type="InterPro" id="IPR036909">
    <property type="entry name" value="Cyt_c-like_dom_sf"/>
</dbReference>
<dbReference type="PROSITE" id="PS51007">
    <property type="entry name" value="CYTC"/>
    <property type="match status" value="1"/>
</dbReference>
<dbReference type="GO" id="GO:0005506">
    <property type="term" value="F:iron ion binding"/>
    <property type="evidence" value="ECO:0007669"/>
    <property type="project" value="InterPro"/>
</dbReference>
<evidence type="ECO:0000256" key="1">
    <source>
        <dbReference type="ARBA" id="ARBA00022448"/>
    </source>
</evidence>
<feature type="domain" description="Cytochrome c" evidence="7">
    <location>
        <begin position="131"/>
        <end position="212"/>
    </location>
</feature>
<dbReference type="GO" id="GO:0020037">
    <property type="term" value="F:heme binding"/>
    <property type="evidence" value="ECO:0007669"/>
    <property type="project" value="InterPro"/>
</dbReference>
<reference evidence="8 9" key="1">
    <citation type="submission" date="2019-05" db="EMBL/GenBank/DDBJ databases">
        <title>Arcobacter sp. nov., isolated from sea sediment.</title>
        <authorList>
            <person name="Kim W."/>
        </authorList>
    </citation>
    <scope>NUCLEOTIDE SEQUENCE [LARGE SCALE GENOMIC DNA]</scope>
    <source>
        <strain evidence="8 9">CAU 1517</strain>
    </source>
</reference>
<protein>
    <submittedName>
        <fullName evidence="8">C-type cytochrome</fullName>
    </submittedName>
</protein>
<evidence type="ECO:0000313" key="9">
    <source>
        <dbReference type="Proteomes" id="UP000308901"/>
    </source>
</evidence>
<sequence>MKKILLSSIVAIALLTGCGEDKKAESKVVAEVKQEVVKQEPKVEEKTAESNLVDQVKESTSNVASKIAEESKKIADAATPVVKNVSEKVSTTTQELTKEVQEAATSTKEKVTQTVNNVVAKVEEATVSEDDLVAKGQGLFMKCAACHGANGQNPALGKSQVIKGWEVSKTTDALNGYKNDTYGGAMKGVMKSQVASLSDDDIKALATFISTL</sequence>
<dbReference type="Gene3D" id="1.20.120.20">
    <property type="entry name" value="Apolipoprotein"/>
    <property type="match status" value="1"/>
</dbReference>
<dbReference type="Proteomes" id="UP000308901">
    <property type="component" value="Unassembled WGS sequence"/>
</dbReference>
<keyword evidence="5 6" id="KW-0408">Iron</keyword>
<evidence type="ECO:0000313" key="8">
    <source>
        <dbReference type="EMBL" id="TLP36978.1"/>
    </source>
</evidence>
<dbReference type="InterPro" id="IPR008168">
    <property type="entry name" value="Cyt_C_IC"/>
</dbReference>
<keyword evidence="3 6" id="KW-0479">Metal-binding</keyword>
<dbReference type="RefSeq" id="WP_138153232.1">
    <property type="nucleotide sequence ID" value="NZ_VANU01000005.1"/>
</dbReference>
<accession>A0A5R8XZ87</accession>
<dbReference type="Gene3D" id="1.10.760.10">
    <property type="entry name" value="Cytochrome c-like domain"/>
    <property type="match status" value="1"/>
</dbReference>
<dbReference type="PROSITE" id="PS51257">
    <property type="entry name" value="PROKAR_LIPOPROTEIN"/>
    <property type="match status" value="1"/>
</dbReference>
<evidence type="ECO:0000256" key="5">
    <source>
        <dbReference type="ARBA" id="ARBA00023004"/>
    </source>
</evidence>
<name>A0A5R8XZ87_9BACT</name>
<organism evidence="8 9">
    <name type="scientific">Arcobacter arenosus</name>
    <dbReference type="NCBI Taxonomy" id="2576037"/>
    <lineage>
        <taxon>Bacteria</taxon>
        <taxon>Pseudomonadati</taxon>
        <taxon>Campylobacterota</taxon>
        <taxon>Epsilonproteobacteria</taxon>
        <taxon>Campylobacterales</taxon>
        <taxon>Arcobacteraceae</taxon>
        <taxon>Arcobacter</taxon>
    </lineage>
</organism>
<proteinExistence type="predicted"/>
<dbReference type="SUPFAM" id="SSF46626">
    <property type="entry name" value="Cytochrome c"/>
    <property type="match status" value="1"/>
</dbReference>
<evidence type="ECO:0000256" key="6">
    <source>
        <dbReference type="PROSITE-ProRule" id="PRU00433"/>
    </source>
</evidence>
<evidence type="ECO:0000256" key="2">
    <source>
        <dbReference type="ARBA" id="ARBA00022617"/>
    </source>
</evidence>